<feature type="domain" description="Dynein heavy chain hydrolytic ATP-binding dynein motor region" evidence="1">
    <location>
        <begin position="111"/>
        <end position="163"/>
    </location>
</feature>
<dbReference type="GO" id="GO:0005524">
    <property type="term" value="F:ATP binding"/>
    <property type="evidence" value="ECO:0007669"/>
    <property type="project" value="InterPro"/>
</dbReference>
<gene>
    <name evidence="2" type="ORF">F7725_021388</name>
</gene>
<keyword evidence="3" id="KW-1185">Reference proteome</keyword>
<dbReference type="EMBL" id="JAAKFY010000003">
    <property type="protein sequence ID" value="KAF3858989.1"/>
    <property type="molecule type" value="Genomic_DNA"/>
</dbReference>
<comment type="caution">
    <text evidence="2">The sequence shown here is derived from an EMBL/GenBank/DDBJ whole genome shotgun (WGS) entry which is preliminary data.</text>
</comment>
<dbReference type="Pfam" id="PF12774">
    <property type="entry name" value="AAA_6"/>
    <property type="match status" value="2"/>
</dbReference>
<organism evidence="2 3">
    <name type="scientific">Dissostichus mawsoni</name>
    <name type="common">Antarctic cod</name>
    <dbReference type="NCBI Taxonomy" id="36200"/>
    <lineage>
        <taxon>Eukaryota</taxon>
        <taxon>Metazoa</taxon>
        <taxon>Chordata</taxon>
        <taxon>Craniata</taxon>
        <taxon>Vertebrata</taxon>
        <taxon>Euteleostomi</taxon>
        <taxon>Actinopterygii</taxon>
        <taxon>Neopterygii</taxon>
        <taxon>Teleostei</taxon>
        <taxon>Neoteleostei</taxon>
        <taxon>Acanthomorphata</taxon>
        <taxon>Eupercaria</taxon>
        <taxon>Perciformes</taxon>
        <taxon>Notothenioidei</taxon>
        <taxon>Nototheniidae</taxon>
        <taxon>Dissostichus</taxon>
    </lineage>
</organism>
<protein>
    <recommendedName>
        <fullName evidence="1">Dynein heavy chain hydrolytic ATP-binding dynein motor region domain-containing protein</fullName>
    </recommendedName>
</protein>
<evidence type="ECO:0000313" key="2">
    <source>
        <dbReference type="EMBL" id="KAF3858989.1"/>
    </source>
</evidence>
<dbReference type="InterPro" id="IPR027417">
    <property type="entry name" value="P-loop_NTPase"/>
</dbReference>
<evidence type="ECO:0000259" key="1">
    <source>
        <dbReference type="Pfam" id="PF12774"/>
    </source>
</evidence>
<dbReference type="GO" id="GO:0030286">
    <property type="term" value="C:dynein complex"/>
    <property type="evidence" value="ECO:0007669"/>
    <property type="project" value="InterPro"/>
</dbReference>
<dbReference type="Proteomes" id="UP000518266">
    <property type="component" value="Unassembled WGS sequence"/>
</dbReference>
<feature type="domain" description="Dynein heavy chain hydrolytic ATP-binding dynein motor region" evidence="1">
    <location>
        <begin position="47"/>
        <end position="102"/>
    </location>
</feature>
<dbReference type="InterPro" id="IPR035699">
    <property type="entry name" value="AAA_6"/>
</dbReference>
<dbReference type="Gene3D" id="3.40.50.300">
    <property type="entry name" value="P-loop containing nucleotide triphosphate hydrolases"/>
    <property type="match status" value="2"/>
</dbReference>
<dbReference type="PANTHER" id="PTHR46961:SF20">
    <property type="entry name" value="LOW QUALITY PROTEIN: DYNEIN BETA CHAIN, CILIARY-LIKE"/>
    <property type="match status" value="1"/>
</dbReference>
<dbReference type="GO" id="GO:0045505">
    <property type="term" value="F:dynein intermediate chain binding"/>
    <property type="evidence" value="ECO:0007669"/>
    <property type="project" value="InterPro"/>
</dbReference>
<reference evidence="2 3" key="1">
    <citation type="submission" date="2020-03" db="EMBL/GenBank/DDBJ databases">
        <title>Dissostichus mawsoni Genome sequencing and assembly.</title>
        <authorList>
            <person name="Park H."/>
        </authorList>
    </citation>
    <scope>NUCLEOTIDE SEQUENCE [LARGE SCALE GENOMIC DNA]</scope>
    <source>
        <strain evidence="2">DM0001</strain>
        <tissue evidence="2">Muscle</tissue>
    </source>
</reference>
<name>A0A7J5ZD82_DISMA</name>
<proteinExistence type="predicted"/>
<dbReference type="GO" id="GO:0051959">
    <property type="term" value="F:dynein light intermediate chain binding"/>
    <property type="evidence" value="ECO:0007669"/>
    <property type="project" value="InterPro"/>
</dbReference>
<evidence type="ECO:0000313" key="3">
    <source>
        <dbReference type="Proteomes" id="UP000518266"/>
    </source>
</evidence>
<dbReference type="InterPro" id="IPR026983">
    <property type="entry name" value="DHC"/>
</dbReference>
<dbReference type="OrthoDB" id="5593012at2759"/>
<dbReference type="AlphaFoldDB" id="A0A7J5ZD82"/>
<dbReference type="GO" id="GO:0007018">
    <property type="term" value="P:microtubule-based movement"/>
    <property type="evidence" value="ECO:0007669"/>
    <property type="project" value="InterPro"/>
</dbReference>
<dbReference type="PANTHER" id="PTHR46961">
    <property type="entry name" value="DYNEIN HEAVY CHAIN 1, AXONEMAL-LIKE PROTEIN"/>
    <property type="match status" value="1"/>
</dbReference>
<accession>A0A7J5ZD82</accession>
<sequence>MGFDGRISGRVSTLHQMVRALSVPPAPISTMDQGASSSCAFLPDMFSCYITLTQSLHLTMSGAPVGPAGTGKTETTKDLGRALGVMVYVFYCSEQMDYKSSSCAFLPDMFSCYITLTQSLHLTMSGAPVGPAGTGKTETTKDLGRALGVMVYVFYCSSRWTTRYPANDFLCGSLTPLLVGIFSTMRRNDSEYSGNGQHVLDNIASDELLQFSGTKSCRS</sequence>
<dbReference type="SUPFAM" id="SSF52540">
    <property type="entry name" value="P-loop containing nucleoside triphosphate hydrolases"/>
    <property type="match status" value="2"/>
</dbReference>